<reference evidence="2" key="2">
    <citation type="submission" date="2025-08" db="UniProtKB">
        <authorList>
            <consortium name="RefSeq"/>
        </authorList>
    </citation>
    <scope>IDENTIFICATION</scope>
    <source>
        <tissue evidence="2">Leaf</tissue>
    </source>
</reference>
<proteinExistence type="predicted"/>
<gene>
    <name evidence="2" type="primary">LOC107764001</name>
</gene>
<dbReference type="GeneID" id="107764001"/>
<keyword evidence="1" id="KW-1185">Reference proteome</keyword>
<name>A0A1S3XDY7_TOBAC</name>
<dbReference type="PaxDb" id="4097-A0A1S3XDY7"/>
<dbReference type="OrthoDB" id="10566910at2759"/>
<sequence length="498" mass="56680">MGIRWPRILTPKQLSQIIQSQKNPLKALQLFDEAKFKYPTYHHNGPAYGTMINILGRSGRTAEMKRVINQMKDDSCECHDSIFVSAIRSYAQAGLTNEAMSLFKSLPEFNCIDWTRSLNTLLEILVEESKLESVYQLFLENSCRWEVKSRAYFLNLLMNVLCRMKRSDLALHIFQEMSYQNCYPNKESYRILMRGLCEEKRLNEATHLLYSMFWRISQKGSGEDVVVYRTLLEALCDNEEGEEAINILGKVLRKGLKAPKRCYKQIDHFRCQNGADTEDMKVLINEALIRGIVPSSDSYSAMAVDFYAEGKIDEGNKVLTEMHHRGFKPSVGIYEAKVAALCSDGQVDEAVAVIDSEMMRKNCVPNIQLYNGVIKGLCHERKSTSAVKYLERMSRQVGCAPNYETYETLVDGLCKDGKYVEASKILEQMSSNSFWLRVETLNSLIQGLCQVGDLHTAIMCLEDMISLASTPNIQVWQSLLDAICCENSGIEKQLQTLL</sequence>
<dbReference type="RefSeq" id="XP_016438008.2">
    <property type="nucleotide sequence ID" value="XM_016582522.2"/>
</dbReference>
<protein>
    <submittedName>
        <fullName evidence="2">Pentatricopeptide repeat-containing protein At1g05600</fullName>
    </submittedName>
</protein>
<dbReference type="RefSeq" id="XP_016438008.1">
    <property type="nucleotide sequence ID" value="XM_016582522.1"/>
</dbReference>
<dbReference type="Proteomes" id="UP000790787">
    <property type="component" value="Chromosome 9"/>
</dbReference>
<evidence type="ECO:0000313" key="1">
    <source>
        <dbReference type="Proteomes" id="UP000790787"/>
    </source>
</evidence>
<dbReference type="AlphaFoldDB" id="A0A1S3XDY7"/>
<evidence type="ECO:0000313" key="2">
    <source>
        <dbReference type="RefSeq" id="XP_016438008.2"/>
    </source>
</evidence>
<accession>A0A1S3XDY7</accession>
<dbReference type="KEGG" id="nta:107764001"/>
<organism evidence="1 2">
    <name type="scientific">Nicotiana tabacum</name>
    <name type="common">Common tobacco</name>
    <dbReference type="NCBI Taxonomy" id="4097"/>
    <lineage>
        <taxon>Eukaryota</taxon>
        <taxon>Viridiplantae</taxon>
        <taxon>Streptophyta</taxon>
        <taxon>Embryophyta</taxon>
        <taxon>Tracheophyta</taxon>
        <taxon>Spermatophyta</taxon>
        <taxon>Magnoliopsida</taxon>
        <taxon>eudicotyledons</taxon>
        <taxon>Gunneridae</taxon>
        <taxon>Pentapetalae</taxon>
        <taxon>asterids</taxon>
        <taxon>lamiids</taxon>
        <taxon>Solanales</taxon>
        <taxon>Solanaceae</taxon>
        <taxon>Nicotianoideae</taxon>
        <taxon>Nicotianeae</taxon>
        <taxon>Nicotiana</taxon>
    </lineage>
</organism>
<reference evidence="1" key="1">
    <citation type="journal article" date="2014" name="Nat. Commun.">
        <title>The tobacco genome sequence and its comparison with those of tomato and potato.</title>
        <authorList>
            <person name="Sierro N."/>
            <person name="Battey J.N."/>
            <person name="Ouadi S."/>
            <person name="Bakaher N."/>
            <person name="Bovet L."/>
            <person name="Willig A."/>
            <person name="Goepfert S."/>
            <person name="Peitsch M.C."/>
            <person name="Ivanov N.V."/>
        </authorList>
    </citation>
    <scope>NUCLEOTIDE SEQUENCE [LARGE SCALE GENOMIC DNA]</scope>
</reference>